<evidence type="ECO:0000313" key="3">
    <source>
        <dbReference type="Proteomes" id="UP000236753"/>
    </source>
</evidence>
<dbReference type="EMBL" id="FNUX01000008">
    <property type="protein sequence ID" value="SEF75411.1"/>
    <property type="molecule type" value="Genomic_DNA"/>
</dbReference>
<name>A0A1H5ULZ0_9PROT</name>
<evidence type="ECO:0008006" key="4">
    <source>
        <dbReference type="Google" id="ProtNLM"/>
    </source>
</evidence>
<keyword evidence="1" id="KW-0732">Signal</keyword>
<evidence type="ECO:0000313" key="2">
    <source>
        <dbReference type="EMBL" id="SEF75411.1"/>
    </source>
</evidence>
<reference evidence="2 3" key="1">
    <citation type="submission" date="2016-10" db="EMBL/GenBank/DDBJ databases">
        <authorList>
            <person name="de Groot N.N."/>
        </authorList>
    </citation>
    <scope>NUCLEOTIDE SEQUENCE [LARGE SCALE GENOMIC DNA]</scope>
    <source>
        <strain evidence="2 3">Nm13</strain>
    </source>
</reference>
<gene>
    <name evidence="2" type="ORF">SAMN05216334_10842</name>
</gene>
<dbReference type="AlphaFoldDB" id="A0A1H5ULZ0"/>
<dbReference type="RefSeq" id="WP_103966216.1">
    <property type="nucleotide sequence ID" value="NZ_FNUX01000008.1"/>
</dbReference>
<feature type="chain" id="PRO_5009286298" description="OmpH family outer membrane protein" evidence="1">
    <location>
        <begin position="37"/>
        <end position="179"/>
    </location>
</feature>
<dbReference type="OrthoDB" id="9153342at2"/>
<sequence>MKIISLIKNTMDKINLNFSILVFALIALTAASIAFAQDTDSTDENMRILQAKIAADKKLLVAENMNLTDGETKNFWLIYDAYQKDLQEIDNRLAKLINEYAIVYNANTVTNEKARQLLDESIKVELAEIQLKQSYIPKIATALSGVKTVRYIQIENKIRALTRYEISEMIPLMVEGKAY</sequence>
<proteinExistence type="predicted"/>
<accession>A0A1H5ULZ0</accession>
<feature type="signal peptide" evidence="1">
    <location>
        <begin position="1"/>
        <end position="36"/>
    </location>
</feature>
<organism evidence="2 3">
    <name type="scientific">Nitrosomonas ureae</name>
    <dbReference type="NCBI Taxonomy" id="44577"/>
    <lineage>
        <taxon>Bacteria</taxon>
        <taxon>Pseudomonadati</taxon>
        <taxon>Pseudomonadota</taxon>
        <taxon>Betaproteobacteria</taxon>
        <taxon>Nitrosomonadales</taxon>
        <taxon>Nitrosomonadaceae</taxon>
        <taxon>Nitrosomonas</taxon>
    </lineage>
</organism>
<protein>
    <recommendedName>
        <fullName evidence="4">OmpH family outer membrane protein</fullName>
    </recommendedName>
</protein>
<dbReference type="Proteomes" id="UP000236753">
    <property type="component" value="Unassembled WGS sequence"/>
</dbReference>
<evidence type="ECO:0000256" key="1">
    <source>
        <dbReference type="SAM" id="SignalP"/>
    </source>
</evidence>